<dbReference type="EMBL" id="CAEZYY010000010">
    <property type="protein sequence ID" value="CAB4750361.1"/>
    <property type="molecule type" value="Genomic_DNA"/>
</dbReference>
<name>A0A6J7EYE8_9ZZZZ</name>
<proteinExistence type="predicted"/>
<evidence type="ECO:0000313" key="4">
    <source>
        <dbReference type="EMBL" id="CAB5066860.1"/>
    </source>
</evidence>
<sequence>MLVVMVALAVLLVWFVSTVVRRGSGVPPSFSAASPPQHSGPHRSAEDILAERLAHGDIEVDDYHRRLEALHKTRPNPS</sequence>
<evidence type="ECO:0000313" key="1">
    <source>
        <dbReference type="EMBL" id="CAB4701872.1"/>
    </source>
</evidence>
<dbReference type="EMBL" id="CAEZXX010000031">
    <property type="protein sequence ID" value="CAB4701872.1"/>
    <property type="molecule type" value="Genomic_DNA"/>
</dbReference>
<dbReference type="AlphaFoldDB" id="A0A6J7EYE8"/>
<protein>
    <submittedName>
        <fullName evidence="3">Unannotated protein</fullName>
    </submittedName>
</protein>
<evidence type="ECO:0000313" key="2">
    <source>
        <dbReference type="EMBL" id="CAB4750361.1"/>
    </source>
</evidence>
<evidence type="ECO:0000313" key="3">
    <source>
        <dbReference type="EMBL" id="CAB4886254.1"/>
    </source>
</evidence>
<gene>
    <name evidence="1" type="ORF">UFOPK2602_00632</name>
    <name evidence="2" type="ORF">UFOPK2806_00977</name>
    <name evidence="3" type="ORF">UFOPK3417_02001</name>
    <name evidence="4" type="ORF">UFOPK4306_01928</name>
</gene>
<reference evidence="3" key="1">
    <citation type="submission" date="2020-05" db="EMBL/GenBank/DDBJ databases">
        <authorList>
            <person name="Chiriac C."/>
            <person name="Salcher M."/>
            <person name="Ghai R."/>
            <person name="Kavagutti S V."/>
        </authorList>
    </citation>
    <scope>NUCLEOTIDE SEQUENCE</scope>
</reference>
<organism evidence="3">
    <name type="scientific">freshwater metagenome</name>
    <dbReference type="NCBI Taxonomy" id="449393"/>
    <lineage>
        <taxon>unclassified sequences</taxon>
        <taxon>metagenomes</taxon>
        <taxon>ecological metagenomes</taxon>
    </lineage>
</organism>
<dbReference type="EMBL" id="CAFBLR010000280">
    <property type="protein sequence ID" value="CAB4886254.1"/>
    <property type="molecule type" value="Genomic_DNA"/>
</dbReference>
<dbReference type="EMBL" id="CAFBQP010000086">
    <property type="protein sequence ID" value="CAB5066860.1"/>
    <property type="molecule type" value="Genomic_DNA"/>
</dbReference>
<accession>A0A6J7EYE8</accession>